<dbReference type="STRING" id="1276220.STAIW_v1c06400"/>
<evidence type="ECO:0000256" key="1">
    <source>
        <dbReference type="SAM" id="Coils"/>
    </source>
</evidence>
<accession>S5LU43</accession>
<organism evidence="2 3">
    <name type="scientific">Spiroplasma taiwanense CT-1</name>
    <dbReference type="NCBI Taxonomy" id="1276220"/>
    <lineage>
        <taxon>Bacteria</taxon>
        <taxon>Bacillati</taxon>
        <taxon>Mycoplasmatota</taxon>
        <taxon>Mollicutes</taxon>
        <taxon>Entomoplasmatales</taxon>
        <taxon>Spiroplasmataceae</taxon>
        <taxon>Spiroplasma</taxon>
    </lineage>
</organism>
<evidence type="ECO:0000313" key="2">
    <source>
        <dbReference type="EMBL" id="AGR41259.1"/>
    </source>
</evidence>
<reference evidence="2 3" key="1">
    <citation type="journal article" date="2013" name="Genome Biol. Evol.">
        <title>Comparison of metabolic capacities and inference of gene content evolution in mosquito-associated Spiroplasma diminutum and S. taiwanense.</title>
        <authorList>
            <person name="Lo W.S."/>
            <person name="Ku C."/>
            <person name="Chen L.L."/>
            <person name="Chang T.H."/>
            <person name="Kuo C.H."/>
        </authorList>
    </citation>
    <scope>NUCLEOTIDE SEQUENCE [LARGE SCALE GENOMIC DNA]</scope>
    <source>
        <strain evidence="2">CT-1</strain>
    </source>
</reference>
<keyword evidence="1" id="KW-0175">Coiled coil</keyword>
<dbReference type="PATRIC" id="fig|1276220.3.peg.652"/>
<dbReference type="RefSeq" id="WP_020834398.1">
    <property type="nucleotide sequence ID" value="NC_021846.1"/>
</dbReference>
<dbReference type="Proteomes" id="UP000014984">
    <property type="component" value="Chromosome"/>
</dbReference>
<sequence length="143" mass="17088">MDLQQKWISEYKKTQNLKKQILELEKKHGLNLAYKNDLEKEVIAKQQEIKKETNRKFKEYQLHLEQQKGISIKYEDVQQSKLINSNLLEELDTLKNQLEETTHKANSSYDKWNYLKKAMDTPSMEEIYAKDSQEDRPSELPQV</sequence>
<evidence type="ECO:0000313" key="3">
    <source>
        <dbReference type="Proteomes" id="UP000014984"/>
    </source>
</evidence>
<keyword evidence="3" id="KW-1185">Reference proteome</keyword>
<feature type="coiled-coil region" evidence="1">
    <location>
        <begin position="35"/>
        <end position="104"/>
    </location>
</feature>
<protein>
    <submittedName>
        <fullName evidence="2">Uncharacterized protein</fullName>
    </submittedName>
</protein>
<proteinExistence type="predicted"/>
<dbReference type="KEGG" id="stai:STAIW_v1c06400"/>
<dbReference type="HOGENOM" id="CLU_1804988_0_0_14"/>
<dbReference type="EMBL" id="CP005074">
    <property type="protein sequence ID" value="AGR41259.1"/>
    <property type="molecule type" value="Genomic_DNA"/>
</dbReference>
<gene>
    <name evidence="2" type="ORF">STAIW_v1c06400</name>
</gene>
<name>S5LU43_9MOLU</name>
<dbReference type="AlphaFoldDB" id="S5LU43"/>